<dbReference type="SUPFAM" id="SSF88723">
    <property type="entry name" value="PIN domain-like"/>
    <property type="match status" value="1"/>
</dbReference>
<dbReference type="InterPro" id="IPR002716">
    <property type="entry name" value="PIN_dom"/>
</dbReference>
<evidence type="ECO:0000256" key="1">
    <source>
        <dbReference type="ARBA" id="ARBA00001946"/>
    </source>
</evidence>
<dbReference type="GO" id="GO:0016787">
    <property type="term" value="F:hydrolase activity"/>
    <property type="evidence" value="ECO:0007669"/>
    <property type="project" value="UniProtKB-KW"/>
</dbReference>
<dbReference type="GO" id="GO:0000287">
    <property type="term" value="F:magnesium ion binding"/>
    <property type="evidence" value="ECO:0007669"/>
    <property type="project" value="UniProtKB-UniRule"/>
</dbReference>
<keyword evidence="8" id="KW-0800">Toxin</keyword>
<dbReference type="EMBL" id="AP018248">
    <property type="protein sequence ID" value="BAY97667.1"/>
    <property type="molecule type" value="Genomic_DNA"/>
</dbReference>
<comment type="cofactor">
    <cofactor evidence="1 8">
        <name>Mg(2+)</name>
        <dbReference type="ChEBI" id="CHEBI:18420"/>
    </cofactor>
</comment>
<dbReference type="GO" id="GO:0090729">
    <property type="term" value="F:toxin activity"/>
    <property type="evidence" value="ECO:0007669"/>
    <property type="project" value="UniProtKB-KW"/>
</dbReference>
<keyword evidence="4 8" id="KW-0479">Metal-binding</keyword>
<dbReference type="RefSeq" id="WP_096574688.1">
    <property type="nucleotide sequence ID" value="NZ_CAWNJS010000001.1"/>
</dbReference>
<comment type="similarity">
    <text evidence="7 8">Belongs to the PINc/VapC protein family.</text>
</comment>
<keyword evidence="5 8" id="KW-0378">Hydrolase</keyword>
<evidence type="ECO:0000313" key="11">
    <source>
        <dbReference type="Proteomes" id="UP000218785"/>
    </source>
</evidence>
<dbReference type="Gene3D" id="3.40.50.1010">
    <property type="entry name" value="5'-nuclease"/>
    <property type="match status" value="1"/>
</dbReference>
<evidence type="ECO:0000259" key="9">
    <source>
        <dbReference type="Pfam" id="PF01850"/>
    </source>
</evidence>
<evidence type="ECO:0000256" key="7">
    <source>
        <dbReference type="ARBA" id="ARBA00038093"/>
    </source>
</evidence>
<dbReference type="CDD" id="cd18744">
    <property type="entry name" value="PIN_VapC4-5_FitB-like"/>
    <property type="match status" value="1"/>
</dbReference>
<dbReference type="EC" id="3.1.-.-" evidence="8"/>
<evidence type="ECO:0000256" key="4">
    <source>
        <dbReference type="ARBA" id="ARBA00022723"/>
    </source>
</evidence>
<evidence type="ECO:0000256" key="6">
    <source>
        <dbReference type="ARBA" id="ARBA00022842"/>
    </source>
</evidence>
<comment type="function">
    <text evidence="8">Toxic component of a toxin-antitoxin (TA) system. An RNase.</text>
</comment>
<keyword evidence="3 8" id="KW-0540">Nuclease</keyword>
<dbReference type="KEGG" id="ttq:NIES37_16110"/>
<dbReference type="PANTHER" id="PTHR33653">
    <property type="entry name" value="RIBONUCLEASE VAPC2"/>
    <property type="match status" value="1"/>
</dbReference>
<proteinExistence type="inferred from homology"/>
<reference evidence="10 11" key="1">
    <citation type="submission" date="2017-06" db="EMBL/GenBank/DDBJ databases">
        <title>Genome sequencing of cyanobaciteial culture collection at National Institute for Environmental Studies (NIES).</title>
        <authorList>
            <person name="Hirose Y."/>
            <person name="Shimura Y."/>
            <person name="Fujisawa T."/>
            <person name="Nakamura Y."/>
            <person name="Kawachi M."/>
        </authorList>
    </citation>
    <scope>NUCLEOTIDE SEQUENCE [LARGE SCALE GENOMIC DNA]</scope>
    <source>
        <strain evidence="10 11">NIES-37</strain>
    </source>
</reference>
<name>A0A1Z4MW29_9CYAN</name>
<evidence type="ECO:0000313" key="10">
    <source>
        <dbReference type="EMBL" id="BAY97667.1"/>
    </source>
</evidence>
<dbReference type="HAMAP" id="MF_00265">
    <property type="entry name" value="VapC_Nob1"/>
    <property type="match status" value="1"/>
</dbReference>
<feature type="domain" description="PIN" evidence="9">
    <location>
        <begin position="5"/>
        <end position="119"/>
    </location>
</feature>
<evidence type="ECO:0000256" key="5">
    <source>
        <dbReference type="ARBA" id="ARBA00022801"/>
    </source>
</evidence>
<evidence type="ECO:0000256" key="2">
    <source>
        <dbReference type="ARBA" id="ARBA00022649"/>
    </source>
</evidence>
<gene>
    <name evidence="8" type="primary">vapC</name>
    <name evidence="10" type="ORF">NIES37_16110</name>
</gene>
<accession>A0A1Z4MW29</accession>
<dbReference type="Pfam" id="PF01850">
    <property type="entry name" value="PIN"/>
    <property type="match status" value="1"/>
</dbReference>
<dbReference type="GO" id="GO:0004540">
    <property type="term" value="F:RNA nuclease activity"/>
    <property type="evidence" value="ECO:0007669"/>
    <property type="project" value="InterPro"/>
</dbReference>
<keyword evidence="2 8" id="KW-1277">Toxin-antitoxin system</keyword>
<dbReference type="AlphaFoldDB" id="A0A1Z4MW29"/>
<feature type="binding site" evidence="8">
    <location>
        <position position="7"/>
    </location>
    <ligand>
        <name>Mg(2+)</name>
        <dbReference type="ChEBI" id="CHEBI:18420"/>
    </ligand>
</feature>
<dbReference type="InterPro" id="IPR029060">
    <property type="entry name" value="PIN-like_dom_sf"/>
</dbReference>
<dbReference type="PANTHER" id="PTHR33653:SF1">
    <property type="entry name" value="RIBONUCLEASE VAPC2"/>
    <property type="match status" value="1"/>
</dbReference>
<sequence length="138" mass="15645">MKKALLDTNILSYFLRGELQVVTKLSEYQQFHSNLTFSILTYYEIKSGLLYKDAGKLLQQFEILANGSEILPLDLEIANVASIIYTDLRQRGLLITPIDLLIAASAIQHDCVLITANIKHFQNIFNLEYDNWAAPPLS</sequence>
<dbReference type="Proteomes" id="UP000218785">
    <property type="component" value="Chromosome"/>
</dbReference>
<dbReference type="InterPro" id="IPR022907">
    <property type="entry name" value="VapC_family"/>
</dbReference>
<keyword evidence="11" id="KW-1185">Reference proteome</keyword>
<dbReference type="InterPro" id="IPR050556">
    <property type="entry name" value="Type_II_TA_system_RNase"/>
</dbReference>
<evidence type="ECO:0000256" key="3">
    <source>
        <dbReference type="ARBA" id="ARBA00022722"/>
    </source>
</evidence>
<protein>
    <recommendedName>
        <fullName evidence="8">Ribonuclease VapC</fullName>
        <shortName evidence="8">RNase VapC</shortName>
        <ecNumber evidence="8">3.1.-.-</ecNumber>
    </recommendedName>
    <alternativeName>
        <fullName evidence="8">Toxin VapC</fullName>
    </alternativeName>
</protein>
<evidence type="ECO:0000256" key="8">
    <source>
        <dbReference type="HAMAP-Rule" id="MF_00265"/>
    </source>
</evidence>
<keyword evidence="6 8" id="KW-0460">Magnesium</keyword>
<organism evidence="10 11">
    <name type="scientific">Tolypothrix tenuis PCC 7101</name>
    <dbReference type="NCBI Taxonomy" id="231146"/>
    <lineage>
        <taxon>Bacteria</taxon>
        <taxon>Bacillati</taxon>
        <taxon>Cyanobacteriota</taxon>
        <taxon>Cyanophyceae</taxon>
        <taxon>Nostocales</taxon>
        <taxon>Tolypothrichaceae</taxon>
        <taxon>Tolypothrix</taxon>
    </lineage>
</organism>
<feature type="binding site" evidence="8">
    <location>
        <position position="99"/>
    </location>
    <ligand>
        <name>Mg(2+)</name>
        <dbReference type="ChEBI" id="CHEBI:18420"/>
    </ligand>
</feature>